<proteinExistence type="predicted"/>
<evidence type="ECO:0000313" key="2">
    <source>
        <dbReference type="Proteomes" id="UP001244297"/>
    </source>
</evidence>
<reference evidence="2" key="1">
    <citation type="journal article" date="2019" name="Int. J. Syst. Evol. Microbiol.">
        <title>The Global Catalogue of Microorganisms (GCM) 10K type strain sequencing project: providing services to taxonomists for standard genome sequencing and annotation.</title>
        <authorList>
            <consortium name="The Broad Institute Genomics Platform"/>
            <consortium name="The Broad Institute Genome Sequencing Center for Infectious Disease"/>
            <person name="Wu L."/>
            <person name="Ma J."/>
        </authorList>
    </citation>
    <scope>NUCLEOTIDE SEQUENCE [LARGE SCALE GENOMIC DNA]</scope>
    <source>
        <strain evidence="2">CECT 7806</strain>
    </source>
</reference>
<accession>A0ABT8AST7</accession>
<comment type="caution">
    <text evidence="1">The sequence shown here is derived from an EMBL/GenBank/DDBJ whole genome shotgun (WGS) entry which is preliminary data.</text>
</comment>
<evidence type="ECO:0000313" key="1">
    <source>
        <dbReference type="EMBL" id="MDN3572805.1"/>
    </source>
</evidence>
<gene>
    <name evidence="1" type="ORF">QWZ18_19500</name>
</gene>
<organism evidence="1 2">
    <name type="scientific">Methylobacterium longum</name>
    <dbReference type="NCBI Taxonomy" id="767694"/>
    <lineage>
        <taxon>Bacteria</taxon>
        <taxon>Pseudomonadati</taxon>
        <taxon>Pseudomonadota</taxon>
        <taxon>Alphaproteobacteria</taxon>
        <taxon>Hyphomicrobiales</taxon>
        <taxon>Methylobacteriaceae</taxon>
        <taxon>Methylobacterium</taxon>
    </lineage>
</organism>
<keyword evidence="2" id="KW-1185">Reference proteome</keyword>
<name>A0ABT8AST7_9HYPH</name>
<dbReference type="RefSeq" id="WP_238286005.1">
    <property type="nucleotide sequence ID" value="NZ_BPQS01000004.1"/>
</dbReference>
<protein>
    <submittedName>
        <fullName evidence="1">Uncharacterized protein</fullName>
    </submittedName>
</protein>
<dbReference type="EMBL" id="JAUFPT010000062">
    <property type="protein sequence ID" value="MDN3572805.1"/>
    <property type="molecule type" value="Genomic_DNA"/>
</dbReference>
<dbReference type="Proteomes" id="UP001244297">
    <property type="component" value="Unassembled WGS sequence"/>
</dbReference>
<sequence length="84" mass="9837">MGRSELERLSREELIELVLRLQRPVAAAKLRIDRWKASALQYMLESATKIRRTDVSQLGANQLRRTPEAYKINPFLNPLNQYKL</sequence>